<protein>
    <recommendedName>
        <fullName evidence="2">Aminotransferase class V domain-containing protein</fullName>
    </recommendedName>
</protein>
<proteinExistence type="predicted"/>
<organism evidence="3 4">
    <name type="scientific">Hibiscus sabdariffa</name>
    <name type="common">roselle</name>
    <dbReference type="NCBI Taxonomy" id="183260"/>
    <lineage>
        <taxon>Eukaryota</taxon>
        <taxon>Viridiplantae</taxon>
        <taxon>Streptophyta</taxon>
        <taxon>Embryophyta</taxon>
        <taxon>Tracheophyta</taxon>
        <taxon>Spermatophyta</taxon>
        <taxon>Magnoliopsida</taxon>
        <taxon>eudicotyledons</taxon>
        <taxon>Gunneridae</taxon>
        <taxon>Pentapetalae</taxon>
        <taxon>rosids</taxon>
        <taxon>malvids</taxon>
        <taxon>Malvales</taxon>
        <taxon>Malvaceae</taxon>
        <taxon>Malvoideae</taxon>
        <taxon>Hibiscus</taxon>
    </lineage>
</organism>
<evidence type="ECO:0000259" key="2">
    <source>
        <dbReference type="Pfam" id="PF00266"/>
    </source>
</evidence>
<reference evidence="3 4" key="1">
    <citation type="journal article" date="2024" name="G3 (Bethesda)">
        <title>Genome assembly of Hibiscus sabdariffa L. provides insights into metabolisms of medicinal natural products.</title>
        <authorList>
            <person name="Kim T."/>
        </authorList>
    </citation>
    <scope>NUCLEOTIDE SEQUENCE [LARGE SCALE GENOMIC DNA]</scope>
    <source>
        <strain evidence="3">TK-2024</strain>
        <tissue evidence="3">Old leaves</tissue>
    </source>
</reference>
<evidence type="ECO:0000256" key="1">
    <source>
        <dbReference type="ARBA" id="ARBA00022898"/>
    </source>
</evidence>
<accession>A0ABR2TZE3</accession>
<dbReference type="Pfam" id="PF00266">
    <property type="entry name" value="Aminotran_5"/>
    <property type="match status" value="1"/>
</dbReference>
<dbReference type="Gene3D" id="3.40.640.10">
    <property type="entry name" value="Type I PLP-dependent aspartate aminotransferase-like (Major domain)"/>
    <property type="match status" value="1"/>
</dbReference>
<dbReference type="InterPro" id="IPR015421">
    <property type="entry name" value="PyrdxlP-dep_Trfase_major"/>
</dbReference>
<evidence type="ECO:0000313" key="3">
    <source>
        <dbReference type="EMBL" id="KAK9042607.1"/>
    </source>
</evidence>
<feature type="domain" description="Aminotransferase class V" evidence="2">
    <location>
        <begin position="16"/>
        <end position="207"/>
    </location>
</feature>
<keyword evidence="4" id="KW-1185">Reference proteome</keyword>
<dbReference type="InterPro" id="IPR015424">
    <property type="entry name" value="PyrdxlP-dep_Trfase"/>
</dbReference>
<comment type="caution">
    <text evidence="3">The sequence shown here is derived from an EMBL/GenBank/DDBJ whole genome shotgun (WGS) entry which is preliminary data.</text>
</comment>
<dbReference type="EMBL" id="JBBPBN010000004">
    <property type="protein sequence ID" value="KAK9042607.1"/>
    <property type="molecule type" value="Genomic_DNA"/>
</dbReference>
<evidence type="ECO:0000313" key="4">
    <source>
        <dbReference type="Proteomes" id="UP001396334"/>
    </source>
</evidence>
<dbReference type="InterPro" id="IPR000192">
    <property type="entry name" value="Aminotrans_V_dom"/>
</dbReference>
<sequence>MGEVVVVKWGRQWQQKKMGDEITALREIIKDLINTDHFDEVSLVDNAKTTIAIVLQQIGCSFVDGKSITRTTTTIAIILNNNDIVLMLHCAFQATKISIQVYFTHAGGSVIEENPKKSIDEGKSNGRTIRLAIIDHITPIPSIVIPVKEIVRICRTEGIKHVFVNAAHAIGSIKVDVEEVGADFYVSNLHKWFFCLAFVAFLYCKKSNSSSDLHHPVVSHEYGNGLPIKSAWIRTRDYSSQLVVSTVLEFIDKFEGWIAGILKKNRDEVVKMGKMLAEYWGTNLVSPPEMSVVMIMKSKHLYYGS</sequence>
<dbReference type="SUPFAM" id="SSF53383">
    <property type="entry name" value="PLP-dependent transferases"/>
    <property type="match status" value="1"/>
</dbReference>
<dbReference type="PANTHER" id="PTHR43092:SF7">
    <property type="entry name" value="L-CYSTEINE DESULFHYDRASE"/>
    <property type="match status" value="1"/>
</dbReference>
<dbReference type="PANTHER" id="PTHR43092">
    <property type="entry name" value="L-CYSTEINE DESULFHYDRASE"/>
    <property type="match status" value="1"/>
</dbReference>
<keyword evidence="1" id="KW-0663">Pyridoxal phosphate</keyword>
<dbReference type="Proteomes" id="UP001396334">
    <property type="component" value="Unassembled WGS sequence"/>
</dbReference>
<name>A0ABR2TZE3_9ROSI</name>
<gene>
    <name evidence="3" type="ORF">V6N11_017674</name>
</gene>